<evidence type="ECO:0000313" key="5">
    <source>
        <dbReference type="EMBL" id="MBO4204592.1"/>
    </source>
</evidence>
<keyword evidence="6" id="KW-1185">Reference proteome</keyword>
<gene>
    <name evidence="5" type="ORF">GSF22_00985</name>
</gene>
<reference evidence="5 6" key="1">
    <citation type="submission" date="2019-12" db="EMBL/GenBank/DDBJ databases">
        <title>Whole genome sequencing of endophytic Actinobacterium Micromonospora sp. MPMI6T.</title>
        <authorList>
            <person name="Evv R."/>
            <person name="Podile A.R."/>
        </authorList>
    </citation>
    <scope>NUCLEOTIDE SEQUENCE [LARGE SCALE GENOMIC DNA]</scope>
    <source>
        <strain evidence="5 6">MPMI6</strain>
    </source>
</reference>
<name>A0ABS3VJB1_MICEH</name>
<organism evidence="5 6">
    <name type="scientific">Micromonospora echinofusca</name>
    <dbReference type="NCBI Taxonomy" id="47858"/>
    <lineage>
        <taxon>Bacteria</taxon>
        <taxon>Bacillati</taxon>
        <taxon>Actinomycetota</taxon>
        <taxon>Actinomycetes</taxon>
        <taxon>Micromonosporales</taxon>
        <taxon>Micromonosporaceae</taxon>
        <taxon>Micromonospora</taxon>
    </lineage>
</organism>
<sequence>MRATRLVTIADAPALADLLTANREFLAPWDPVRPDEYFTVEGQRAGIRAVLDRYAQGSALPHVILDGSGTVVGRITLNEVVRGPFQSATMGYWVSATHNGRGLATAAVAGIKRIAFAEWGLHRIEAGTLVHNVRSQRVLERNGFVRFGLAPAYLNIAGRWQDHILYQVLNDGDR</sequence>
<feature type="domain" description="N-acetyltransferase" evidence="4">
    <location>
        <begin position="2"/>
        <end position="171"/>
    </location>
</feature>
<dbReference type="Pfam" id="PF13302">
    <property type="entry name" value="Acetyltransf_3"/>
    <property type="match status" value="1"/>
</dbReference>
<dbReference type="SUPFAM" id="SSF55729">
    <property type="entry name" value="Acyl-CoA N-acyltransferases (Nat)"/>
    <property type="match status" value="1"/>
</dbReference>
<dbReference type="Proteomes" id="UP000823521">
    <property type="component" value="Unassembled WGS sequence"/>
</dbReference>
<keyword evidence="1" id="KW-0808">Transferase</keyword>
<dbReference type="InterPro" id="IPR051531">
    <property type="entry name" value="N-acetyltransferase"/>
</dbReference>
<dbReference type="RefSeq" id="WP_208810725.1">
    <property type="nucleotide sequence ID" value="NZ_WVUH01000003.1"/>
</dbReference>
<protein>
    <submittedName>
        <fullName evidence="5">GNAT family N-acetyltransferase</fullName>
    </submittedName>
</protein>
<comment type="caution">
    <text evidence="5">The sequence shown here is derived from an EMBL/GenBank/DDBJ whole genome shotgun (WGS) entry which is preliminary data.</text>
</comment>
<dbReference type="PANTHER" id="PTHR43792:SF8">
    <property type="entry name" value="[RIBOSOMAL PROTEIN US5]-ALANINE N-ACETYLTRANSFERASE"/>
    <property type="match status" value="1"/>
</dbReference>
<dbReference type="PANTHER" id="PTHR43792">
    <property type="entry name" value="GNAT FAMILY, PUTATIVE (AFU_ORTHOLOGUE AFUA_3G00765)-RELATED-RELATED"/>
    <property type="match status" value="1"/>
</dbReference>
<dbReference type="InterPro" id="IPR016181">
    <property type="entry name" value="Acyl_CoA_acyltransferase"/>
</dbReference>
<accession>A0ABS3VJB1</accession>
<evidence type="ECO:0000256" key="2">
    <source>
        <dbReference type="ARBA" id="ARBA00023315"/>
    </source>
</evidence>
<keyword evidence="2" id="KW-0012">Acyltransferase</keyword>
<dbReference type="EMBL" id="WVUH01000003">
    <property type="protein sequence ID" value="MBO4204592.1"/>
    <property type="molecule type" value="Genomic_DNA"/>
</dbReference>
<evidence type="ECO:0000256" key="3">
    <source>
        <dbReference type="ARBA" id="ARBA00038502"/>
    </source>
</evidence>
<proteinExistence type="inferred from homology"/>
<dbReference type="Gene3D" id="3.40.630.30">
    <property type="match status" value="1"/>
</dbReference>
<comment type="similarity">
    <text evidence="3">Belongs to the acetyltransferase family. RimJ subfamily.</text>
</comment>
<dbReference type="PROSITE" id="PS51186">
    <property type="entry name" value="GNAT"/>
    <property type="match status" value="1"/>
</dbReference>
<dbReference type="InterPro" id="IPR000182">
    <property type="entry name" value="GNAT_dom"/>
</dbReference>
<evidence type="ECO:0000313" key="6">
    <source>
        <dbReference type="Proteomes" id="UP000823521"/>
    </source>
</evidence>
<evidence type="ECO:0000259" key="4">
    <source>
        <dbReference type="PROSITE" id="PS51186"/>
    </source>
</evidence>
<evidence type="ECO:0000256" key="1">
    <source>
        <dbReference type="ARBA" id="ARBA00022679"/>
    </source>
</evidence>